<dbReference type="Pfam" id="PF21602">
    <property type="entry name" value="GldM_3rd"/>
    <property type="match status" value="1"/>
</dbReference>
<dbReference type="RefSeq" id="WP_264789147.1">
    <property type="nucleotide sequence ID" value="NZ_AP026867.1"/>
</dbReference>
<name>A0A916DU73_9BACT</name>
<evidence type="ECO:0000313" key="3">
    <source>
        <dbReference type="EMBL" id="BDS13899.1"/>
    </source>
</evidence>
<dbReference type="KEGG" id="aup:AsAng_0046620"/>
<gene>
    <name evidence="3" type="ORF">AsAng_0046620</name>
</gene>
<evidence type="ECO:0000259" key="1">
    <source>
        <dbReference type="Pfam" id="PF12080"/>
    </source>
</evidence>
<keyword evidence="4" id="KW-1185">Reference proteome</keyword>
<dbReference type="InterPro" id="IPR048406">
    <property type="entry name" value="GldM_Ig-like-2"/>
</dbReference>
<accession>A0A916DU73</accession>
<evidence type="ECO:0008006" key="5">
    <source>
        <dbReference type="Google" id="ProtNLM"/>
    </source>
</evidence>
<feature type="domain" description="Gliding motility-associated protein GldM C-terminal" evidence="1">
    <location>
        <begin position="163"/>
        <end position="243"/>
    </location>
</feature>
<evidence type="ECO:0000259" key="2">
    <source>
        <dbReference type="Pfam" id="PF21602"/>
    </source>
</evidence>
<dbReference type="InterPro" id="IPR022719">
    <property type="entry name" value="Motility-assoc_prot_GldM_C"/>
</dbReference>
<organism evidence="3 4">
    <name type="scientific">Aureispira anguillae</name>
    <dbReference type="NCBI Taxonomy" id="2864201"/>
    <lineage>
        <taxon>Bacteria</taxon>
        <taxon>Pseudomonadati</taxon>
        <taxon>Bacteroidota</taxon>
        <taxon>Saprospiria</taxon>
        <taxon>Saprospirales</taxon>
        <taxon>Saprospiraceae</taxon>
        <taxon>Aureispira</taxon>
    </lineage>
</organism>
<dbReference type="AlphaFoldDB" id="A0A916DU73"/>
<sequence>MNTLKTTGGSLLLILLLASNLGMIIERLIWVETDRTQSNIAGIILDAPKADFGEGMVTISVDKMNVLYVGIDNPITVVASGVKKNQLKLIPGDGLAIRKKNDTGQYMVTCSKLGIGTITVKNKITGKTKNFEFRIRQIPDPVVRLGGRKDGLMGSEEFRAEPGLTVGENLLGVNCKIESYTLYYTCKNCNPIELQGEGTEFIGDILDLIRRADSGDQYAFTNVRVRCSGDAIARRVNGLAFKIK</sequence>
<feature type="domain" description="Gliding motility-associated protein GldM second immunoglobulin-like" evidence="2">
    <location>
        <begin position="57"/>
        <end position="136"/>
    </location>
</feature>
<dbReference type="Pfam" id="PF12080">
    <property type="entry name" value="GldM_4th"/>
    <property type="match status" value="1"/>
</dbReference>
<dbReference type="EMBL" id="AP026867">
    <property type="protein sequence ID" value="BDS13899.1"/>
    <property type="molecule type" value="Genomic_DNA"/>
</dbReference>
<dbReference type="Proteomes" id="UP001060919">
    <property type="component" value="Chromosome"/>
</dbReference>
<protein>
    <recommendedName>
        <fullName evidence="5">Gliding motility-associated protein GldM C-terminal domain-containing protein</fullName>
    </recommendedName>
</protein>
<reference evidence="3" key="1">
    <citation type="submission" date="2022-09" db="EMBL/GenBank/DDBJ databases">
        <title>Aureispira anguillicida sp. nov., isolated from Leptocephalus of Japanese eel Anguilla japonica.</title>
        <authorList>
            <person name="Yuasa K."/>
            <person name="Mekata T."/>
            <person name="Ikunari K."/>
        </authorList>
    </citation>
    <scope>NUCLEOTIDE SEQUENCE</scope>
    <source>
        <strain evidence="3">EL160426</strain>
    </source>
</reference>
<evidence type="ECO:0000313" key="4">
    <source>
        <dbReference type="Proteomes" id="UP001060919"/>
    </source>
</evidence>
<proteinExistence type="predicted"/>